<evidence type="ECO:0000256" key="1">
    <source>
        <dbReference type="SAM" id="MobiDB-lite"/>
    </source>
</evidence>
<dbReference type="Proteomes" id="UP000316598">
    <property type="component" value="Unassembled WGS sequence"/>
</dbReference>
<accession>A0A5C5WG05</accession>
<keyword evidence="3" id="KW-1185">Reference proteome</keyword>
<feature type="compositionally biased region" description="Basic and acidic residues" evidence="1">
    <location>
        <begin position="125"/>
        <end position="135"/>
    </location>
</feature>
<comment type="caution">
    <text evidence="2">The sequence shown here is derived from an EMBL/GenBank/DDBJ whole genome shotgun (WGS) entry which is preliminary data.</text>
</comment>
<sequence>MDWGWQFHGRIGFLMRTHQSVVFLFLVASISTSDHVNAHHPDRECQPVHERIDVIGPLGNNLPAGHRRRLNRPSYWEGKILYKIAPTSQEAMAWHRAEHKGYYECDAPRMETHYFYPKPYERMRIGSRDPQEPHNKHAVSRSVDVEPMEDSDLLEIDTELPGSDDDTPTEDMPVEDMPVEDIEVDEIENEYDSIRSLSEDEDSVSIFRSQRTLAEWIRQTGS</sequence>
<proteinExistence type="predicted"/>
<feature type="region of interest" description="Disordered" evidence="1">
    <location>
        <begin position="125"/>
        <end position="182"/>
    </location>
</feature>
<protein>
    <submittedName>
        <fullName evidence="2">Uncharacterized protein</fullName>
    </submittedName>
</protein>
<evidence type="ECO:0000313" key="3">
    <source>
        <dbReference type="Proteomes" id="UP000316598"/>
    </source>
</evidence>
<feature type="compositionally biased region" description="Acidic residues" evidence="1">
    <location>
        <begin position="146"/>
        <end position="182"/>
    </location>
</feature>
<organism evidence="2 3">
    <name type="scientific">Rubripirellula amarantea</name>
    <dbReference type="NCBI Taxonomy" id="2527999"/>
    <lineage>
        <taxon>Bacteria</taxon>
        <taxon>Pseudomonadati</taxon>
        <taxon>Planctomycetota</taxon>
        <taxon>Planctomycetia</taxon>
        <taxon>Pirellulales</taxon>
        <taxon>Pirellulaceae</taxon>
        <taxon>Rubripirellula</taxon>
    </lineage>
</organism>
<dbReference type="EMBL" id="SJPI01000003">
    <property type="protein sequence ID" value="TWT49467.1"/>
    <property type="molecule type" value="Genomic_DNA"/>
</dbReference>
<gene>
    <name evidence="2" type="ORF">Pla22_46640</name>
</gene>
<name>A0A5C5WG05_9BACT</name>
<dbReference type="AlphaFoldDB" id="A0A5C5WG05"/>
<reference evidence="2 3" key="1">
    <citation type="submission" date="2019-02" db="EMBL/GenBank/DDBJ databases">
        <title>Deep-cultivation of Planctomycetes and their phenomic and genomic characterization uncovers novel biology.</title>
        <authorList>
            <person name="Wiegand S."/>
            <person name="Jogler M."/>
            <person name="Boedeker C."/>
            <person name="Pinto D."/>
            <person name="Vollmers J."/>
            <person name="Rivas-Marin E."/>
            <person name="Kohn T."/>
            <person name="Peeters S.H."/>
            <person name="Heuer A."/>
            <person name="Rast P."/>
            <person name="Oberbeckmann S."/>
            <person name="Bunk B."/>
            <person name="Jeske O."/>
            <person name="Meyerdierks A."/>
            <person name="Storesund J.E."/>
            <person name="Kallscheuer N."/>
            <person name="Luecker S."/>
            <person name="Lage O.M."/>
            <person name="Pohl T."/>
            <person name="Merkel B.J."/>
            <person name="Hornburger P."/>
            <person name="Mueller R.-W."/>
            <person name="Bruemmer F."/>
            <person name="Labrenz M."/>
            <person name="Spormann A.M."/>
            <person name="Op Den Camp H."/>
            <person name="Overmann J."/>
            <person name="Amann R."/>
            <person name="Jetten M.S.M."/>
            <person name="Mascher T."/>
            <person name="Medema M.H."/>
            <person name="Devos D.P."/>
            <person name="Kaster A.-K."/>
            <person name="Ovreas L."/>
            <person name="Rohde M."/>
            <person name="Galperin M.Y."/>
            <person name="Jogler C."/>
        </authorList>
    </citation>
    <scope>NUCLEOTIDE SEQUENCE [LARGE SCALE GENOMIC DNA]</scope>
    <source>
        <strain evidence="2 3">Pla22</strain>
    </source>
</reference>
<evidence type="ECO:0000313" key="2">
    <source>
        <dbReference type="EMBL" id="TWT49467.1"/>
    </source>
</evidence>